<dbReference type="AlphaFoldDB" id="W2L1U1"/>
<organism evidence="1">
    <name type="scientific">Phytophthora nicotianae</name>
    <name type="common">Potato buckeye rot agent</name>
    <name type="synonym">Phytophthora parasitica</name>
    <dbReference type="NCBI Taxonomy" id="4792"/>
    <lineage>
        <taxon>Eukaryota</taxon>
        <taxon>Sar</taxon>
        <taxon>Stramenopiles</taxon>
        <taxon>Oomycota</taxon>
        <taxon>Peronosporomycetes</taxon>
        <taxon>Peronosporales</taxon>
        <taxon>Peronosporaceae</taxon>
        <taxon>Phytophthora</taxon>
    </lineage>
</organism>
<accession>W2L1U1</accession>
<gene>
    <name evidence="1" type="ORF">L917_10063</name>
</gene>
<sequence>MEISIEALGAKLEILAEMLEQSIEVAFSTPKY</sequence>
<evidence type="ECO:0000313" key="1">
    <source>
        <dbReference type="EMBL" id="ETL91386.1"/>
    </source>
</evidence>
<reference evidence="1" key="1">
    <citation type="submission" date="2013-11" db="EMBL/GenBank/DDBJ databases">
        <title>The Genome Sequence of Phytophthora parasitica CHvinca01.</title>
        <authorList>
            <consortium name="The Broad Institute Genomics Platform"/>
            <person name="Russ C."/>
            <person name="Tyler B."/>
            <person name="Panabieres F."/>
            <person name="Shan W."/>
            <person name="Tripathy S."/>
            <person name="Grunwald N."/>
            <person name="Machado M."/>
            <person name="Johnson C.S."/>
            <person name="Arredondo F."/>
            <person name="Hong C."/>
            <person name="Coffey M."/>
            <person name="Young S.K."/>
            <person name="Zeng Q."/>
            <person name="Gargeya S."/>
            <person name="Fitzgerald M."/>
            <person name="Abouelleil A."/>
            <person name="Alvarado L."/>
            <person name="Chapman S.B."/>
            <person name="Gainer-Dewar J."/>
            <person name="Goldberg J."/>
            <person name="Griggs A."/>
            <person name="Gujja S."/>
            <person name="Hansen M."/>
            <person name="Howarth C."/>
            <person name="Imamovic A."/>
            <person name="Ireland A."/>
            <person name="Larimer J."/>
            <person name="McCowan C."/>
            <person name="Murphy C."/>
            <person name="Pearson M."/>
            <person name="Poon T.W."/>
            <person name="Priest M."/>
            <person name="Roberts A."/>
            <person name="Saif S."/>
            <person name="Shea T."/>
            <person name="Sykes S."/>
            <person name="Wortman J."/>
            <person name="Nusbaum C."/>
            <person name="Birren B."/>
        </authorList>
    </citation>
    <scope>NUCLEOTIDE SEQUENCE [LARGE SCALE GENOMIC DNA]</scope>
    <source>
        <strain evidence="1">CHvinca01</strain>
    </source>
</reference>
<dbReference type="Proteomes" id="UP000054423">
    <property type="component" value="Unassembled WGS sequence"/>
</dbReference>
<name>W2L1U1_PHYNI</name>
<protein>
    <submittedName>
        <fullName evidence="1">Uncharacterized protein</fullName>
    </submittedName>
</protein>
<proteinExistence type="predicted"/>
<dbReference type="EMBL" id="KI680084">
    <property type="protein sequence ID" value="ETL91386.1"/>
    <property type="molecule type" value="Genomic_DNA"/>
</dbReference>